<keyword evidence="7 10" id="KW-0235">DNA replication</keyword>
<keyword evidence="15" id="KW-1185">Reference proteome</keyword>
<dbReference type="PANTHER" id="PTHR30478">
    <property type="entry name" value="DNA POLYMERASE III SUBUNIT BETA"/>
    <property type="match status" value="1"/>
</dbReference>
<keyword evidence="8 10" id="KW-0239">DNA-directed DNA polymerase</keyword>
<evidence type="ECO:0000259" key="13">
    <source>
        <dbReference type="Pfam" id="PF02768"/>
    </source>
</evidence>
<comment type="subunit">
    <text evidence="10">Forms a ring-shaped head-to-tail homodimer around DNA.</text>
</comment>
<dbReference type="InterPro" id="IPR022634">
    <property type="entry name" value="DNA_polIII_beta_N"/>
</dbReference>
<dbReference type="GO" id="GO:0005737">
    <property type="term" value="C:cytoplasm"/>
    <property type="evidence" value="ECO:0007669"/>
    <property type="project" value="UniProtKB-SubCell"/>
</dbReference>
<evidence type="ECO:0000256" key="1">
    <source>
        <dbReference type="ARBA" id="ARBA00004496"/>
    </source>
</evidence>
<dbReference type="InterPro" id="IPR001001">
    <property type="entry name" value="DNA_polIII_beta"/>
</dbReference>
<dbReference type="GO" id="GO:0003677">
    <property type="term" value="F:DNA binding"/>
    <property type="evidence" value="ECO:0007669"/>
    <property type="project" value="UniProtKB-UniRule"/>
</dbReference>
<dbReference type="CDD" id="cd00140">
    <property type="entry name" value="beta_clamp"/>
    <property type="match status" value="1"/>
</dbReference>
<dbReference type="InterPro" id="IPR022637">
    <property type="entry name" value="DNA_polIII_beta_cen"/>
</dbReference>
<reference evidence="14 15" key="1">
    <citation type="submission" date="2017-04" db="EMBL/GenBank/DDBJ databases">
        <title>Monoglobus pectinilyticus 14 draft genome.</title>
        <authorList>
            <person name="Kim C."/>
            <person name="Rosendale D.I."/>
            <person name="Kelly W.J."/>
            <person name="Tannock G.W."/>
            <person name="Patchett M.L."/>
            <person name="Jordens J.Z."/>
        </authorList>
    </citation>
    <scope>NUCLEOTIDE SEQUENCE [LARGE SCALE GENOMIC DNA]</scope>
    <source>
        <strain evidence="14 15">14</strain>
    </source>
</reference>
<evidence type="ECO:0000256" key="4">
    <source>
        <dbReference type="ARBA" id="ARBA00022490"/>
    </source>
</evidence>
<dbReference type="InterPro" id="IPR022635">
    <property type="entry name" value="DNA_polIII_beta_C"/>
</dbReference>
<protein>
    <recommendedName>
        <fullName evidence="3 10">Beta sliding clamp</fullName>
    </recommendedName>
</protein>
<evidence type="ECO:0000259" key="11">
    <source>
        <dbReference type="Pfam" id="PF00712"/>
    </source>
</evidence>
<feature type="domain" description="DNA polymerase III beta sliding clamp central" evidence="12">
    <location>
        <begin position="130"/>
        <end position="241"/>
    </location>
</feature>
<organism evidence="14 15">
    <name type="scientific">Monoglobus pectinilyticus</name>
    <dbReference type="NCBI Taxonomy" id="1981510"/>
    <lineage>
        <taxon>Bacteria</taxon>
        <taxon>Bacillati</taxon>
        <taxon>Bacillota</taxon>
        <taxon>Clostridia</taxon>
        <taxon>Monoglobales</taxon>
        <taxon>Monoglobaceae</taxon>
        <taxon>Monoglobus</taxon>
    </lineage>
</organism>
<evidence type="ECO:0000256" key="6">
    <source>
        <dbReference type="ARBA" id="ARBA00022695"/>
    </source>
</evidence>
<sequence>MKFVCDRDVLNSAVSTVSRAVSSRSSLAVLEGVYIRAEENGRVTIIGNDLEIGIESVIEADVKEGGEIVIDAKLFGKILASPNDSTISIETNEKYLTLIKSGKAKIEIPGIAPDEFPDLPQVSEDYSVTLPGGVLKNMIEMTSFAAAKTDNDPTRMGALLKIMPDGLSMVALDGYRIAQRNVSLEGNFEPKEMIIPEKSLTELARIIGDSDEDIKIIAAPGHAIFLLETCKLVTRLIEGSYTNFERIIPTSFELELECPTHQIADSVKRASLIILNDVVKGPIRFNITDGNINVSCTTSAGSVDDNLSVDTPPDVALEIGFYNRYLQDVFNVLRDDNIMMKFNKSINPLIITPVEGNDYMYMILPIRLRNAG</sequence>
<dbReference type="SMART" id="SM00480">
    <property type="entry name" value="POL3Bc"/>
    <property type="match status" value="1"/>
</dbReference>
<keyword evidence="5 10" id="KW-0808">Transferase</keyword>
<feature type="domain" description="DNA polymerase III beta sliding clamp C-terminal" evidence="13">
    <location>
        <begin position="246"/>
        <end position="367"/>
    </location>
</feature>
<evidence type="ECO:0000256" key="2">
    <source>
        <dbReference type="ARBA" id="ARBA00010752"/>
    </source>
</evidence>
<gene>
    <name evidence="14" type="ORF">B9O19_01319</name>
</gene>
<dbReference type="PIRSF" id="PIRSF000804">
    <property type="entry name" value="DNA_pol_III_b"/>
    <property type="match status" value="1"/>
</dbReference>
<dbReference type="Gene3D" id="3.10.150.10">
    <property type="entry name" value="DNA Polymerase III, subunit A, domain 2"/>
    <property type="match status" value="1"/>
</dbReference>
<evidence type="ECO:0000313" key="14">
    <source>
        <dbReference type="EMBL" id="AUO19480.1"/>
    </source>
</evidence>
<dbReference type="Pfam" id="PF02767">
    <property type="entry name" value="DNA_pol3_beta_2"/>
    <property type="match status" value="1"/>
</dbReference>
<dbReference type="GeneID" id="98062719"/>
<evidence type="ECO:0000256" key="10">
    <source>
        <dbReference type="PIRNR" id="PIRNR000804"/>
    </source>
</evidence>
<comment type="subcellular location">
    <subcellularLocation>
        <location evidence="1 10">Cytoplasm</location>
    </subcellularLocation>
</comment>
<dbReference type="Proteomes" id="UP000235589">
    <property type="component" value="Chromosome"/>
</dbReference>
<evidence type="ECO:0000256" key="7">
    <source>
        <dbReference type="ARBA" id="ARBA00022705"/>
    </source>
</evidence>
<dbReference type="InterPro" id="IPR046938">
    <property type="entry name" value="DNA_clamp_sf"/>
</dbReference>
<evidence type="ECO:0000256" key="5">
    <source>
        <dbReference type="ARBA" id="ARBA00022679"/>
    </source>
</evidence>
<evidence type="ECO:0000259" key="12">
    <source>
        <dbReference type="Pfam" id="PF02767"/>
    </source>
</evidence>
<keyword evidence="6 10" id="KW-0548">Nucleotidyltransferase</keyword>
<dbReference type="NCBIfam" id="TIGR00663">
    <property type="entry name" value="dnan"/>
    <property type="match status" value="1"/>
</dbReference>
<keyword evidence="9" id="KW-0238">DNA-binding</keyword>
<dbReference type="GO" id="GO:0008408">
    <property type="term" value="F:3'-5' exonuclease activity"/>
    <property type="evidence" value="ECO:0007669"/>
    <property type="project" value="InterPro"/>
</dbReference>
<dbReference type="OrthoDB" id="8421503at2"/>
<dbReference type="EMBL" id="CP020991">
    <property type="protein sequence ID" value="AUO19480.1"/>
    <property type="molecule type" value="Genomic_DNA"/>
</dbReference>
<dbReference type="Gene3D" id="3.70.10.10">
    <property type="match status" value="1"/>
</dbReference>
<dbReference type="KEGG" id="mpec:B9O19_01319"/>
<dbReference type="AlphaFoldDB" id="A0A2K9P2L2"/>
<dbReference type="GO" id="GO:0006271">
    <property type="term" value="P:DNA strand elongation involved in DNA replication"/>
    <property type="evidence" value="ECO:0007669"/>
    <property type="project" value="TreeGrafter"/>
</dbReference>
<name>A0A2K9P2L2_9FIRM</name>
<evidence type="ECO:0000256" key="3">
    <source>
        <dbReference type="ARBA" id="ARBA00021035"/>
    </source>
</evidence>
<dbReference type="GO" id="GO:0003887">
    <property type="term" value="F:DNA-directed DNA polymerase activity"/>
    <property type="evidence" value="ECO:0007669"/>
    <property type="project" value="UniProtKB-UniRule"/>
</dbReference>
<feature type="domain" description="DNA polymerase III beta sliding clamp N-terminal" evidence="11">
    <location>
        <begin position="1"/>
        <end position="120"/>
    </location>
</feature>
<dbReference type="GO" id="GO:0009360">
    <property type="term" value="C:DNA polymerase III complex"/>
    <property type="evidence" value="ECO:0007669"/>
    <property type="project" value="InterPro"/>
</dbReference>
<proteinExistence type="inferred from homology"/>
<dbReference type="Pfam" id="PF00712">
    <property type="entry name" value="DNA_pol3_beta"/>
    <property type="match status" value="1"/>
</dbReference>
<dbReference type="SUPFAM" id="SSF55979">
    <property type="entry name" value="DNA clamp"/>
    <property type="match status" value="3"/>
</dbReference>
<evidence type="ECO:0000256" key="9">
    <source>
        <dbReference type="ARBA" id="ARBA00023125"/>
    </source>
</evidence>
<evidence type="ECO:0000256" key="8">
    <source>
        <dbReference type="ARBA" id="ARBA00022932"/>
    </source>
</evidence>
<accession>A0A2K9P2L2</accession>
<dbReference type="PANTHER" id="PTHR30478:SF0">
    <property type="entry name" value="BETA SLIDING CLAMP"/>
    <property type="match status" value="1"/>
</dbReference>
<comment type="similarity">
    <text evidence="2 10">Belongs to the beta sliding clamp family.</text>
</comment>
<dbReference type="Pfam" id="PF02768">
    <property type="entry name" value="DNA_pol3_beta_3"/>
    <property type="match status" value="1"/>
</dbReference>
<comment type="function">
    <text evidence="10">Confers DNA tethering and processivity to DNA polymerases and other proteins. Acts as a clamp, forming a ring around DNA (a reaction catalyzed by the clamp-loading complex) which diffuses in an ATP-independent manner freely and bidirectionally along dsDNA. Initially characterized for its ability to contact the catalytic subunit of DNA polymerase III (Pol III), a complex, multichain enzyme responsible for most of the replicative synthesis in bacteria; Pol III exhibits 3'-5' exonuclease proofreading activity. The beta chain is required for initiation of replication as well as for processivity of DNA replication.</text>
</comment>
<dbReference type="RefSeq" id="WP_102365684.1">
    <property type="nucleotide sequence ID" value="NZ_CP020991.1"/>
</dbReference>
<keyword evidence="4 10" id="KW-0963">Cytoplasm</keyword>
<evidence type="ECO:0000313" key="15">
    <source>
        <dbReference type="Proteomes" id="UP000235589"/>
    </source>
</evidence>